<dbReference type="EMBL" id="SMAN01000001">
    <property type="protein sequence ID" value="TCT26835.1"/>
    <property type="molecule type" value="Genomic_DNA"/>
</dbReference>
<accession>A0A4R3NDW8</accession>
<keyword evidence="3" id="KW-1185">Reference proteome</keyword>
<feature type="transmembrane region" description="Helical" evidence="1">
    <location>
        <begin position="46"/>
        <end position="67"/>
    </location>
</feature>
<evidence type="ECO:0000313" key="2">
    <source>
        <dbReference type="EMBL" id="TCT26835.1"/>
    </source>
</evidence>
<dbReference type="AlphaFoldDB" id="A0A4R3NDW8"/>
<gene>
    <name evidence="2" type="ORF">EDD68_101188</name>
</gene>
<proteinExistence type="predicted"/>
<reference evidence="2 3" key="1">
    <citation type="submission" date="2019-03" db="EMBL/GenBank/DDBJ databases">
        <title>Genomic Encyclopedia of Type Strains, Phase IV (KMG-IV): sequencing the most valuable type-strain genomes for metagenomic binning, comparative biology and taxonomic classification.</title>
        <authorList>
            <person name="Goeker M."/>
        </authorList>
    </citation>
    <scope>NUCLEOTIDE SEQUENCE [LARGE SCALE GENOMIC DNA]</scope>
    <source>
        <strain evidence="2 3">DSM 25894</strain>
    </source>
</reference>
<keyword evidence="1" id="KW-0472">Membrane</keyword>
<evidence type="ECO:0000313" key="3">
    <source>
        <dbReference type="Proteomes" id="UP000294650"/>
    </source>
</evidence>
<dbReference type="OrthoDB" id="2973017at2"/>
<dbReference type="Proteomes" id="UP000294650">
    <property type="component" value="Unassembled WGS sequence"/>
</dbReference>
<keyword evidence="1" id="KW-1133">Transmembrane helix</keyword>
<sequence length="80" mass="9323">MKKLKLTSLICLIAGLVAIVYGWTQSWAFGADFRQYEEMLMKRTIRFYVFIVSGFILILIGIIVDYIRKVFVQIQEKNNG</sequence>
<evidence type="ECO:0000256" key="1">
    <source>
        <dbReference type="SAM" id="Phobius"/>
    </source>
</evidence>
<name>A0A4R3NDW8_9BACI</name>
<dbReference type="RefSeq" id="WP_132370205.1">
    <property type="nucleotide sequence ID" value="NZ_SMAN01000001.1"/>
</dbReference>
<comment type="caution">
    <text evidence="2">The sequence shown here is derived from an EMBL/GenBank/DDBJ whole genome shotgun (WGS) entry which is preliminary data.</text>
</comment>
<keyword evidence="1" id="KW-0812">Transmembrane</keyword>
<protein>
    <submittedName>
        <fullName evidence="2">Uncharacterized protein</fullName>
    </submittedName>
</protein>
<organism evidence="2 3">
    <name type="scientific">Melghiribacillus thermohalophilus</name>
    <dbReference type="NCBI Taxonomy" id="1324956"/>
    <lineage>
        <taxon>Bacteria</taxon>
        <taxon>Bacillati</taxon>
        <taxon>Bacillota</taxon>
        <taxon>Bacilli</taxon>
        <taxon>Bacillales</taxon>
        <taxon>Bacillaceae</taxon>
        <taxon>Melghiribacillus</taxon>
    </lineage>
</organism>